<feature type="transmembrane region" description="Helical" evidence="8">
    <location>
        <begin position="21"/>
        <end position="43"/>
    </location>
</feature>
<keyword evidence="3" id="KW-0813">Transport</keyword>
<feature type="transmembrane region" description="Helical" evidence="8">
    <location>
        <begin position="211"/>
        <end position="230"/>
    </location>
</feature>
<feature type="transmembrane region" description="Helical" evidence="8">
    <location>
        <begin position="489"/>
        <end position="507"/>
    </location>
</feature>
<feature type="transmembrane region" description="Helical" evidence="8">
    <location>
        <begin position="370"/>
        <end position="392"/>
    </location>
</feature>
<dbReference type="OrthoDB" id="9812221at2"/>
<feature type="transmembrane region" description="Helical" evidence="8">
    <location>
        <begin position="63"/>
        <end position="84"/>
    </location>
</feature>
<evidence type="ECO:0000256" key="5">
    <source>
        <dbReference type="ARBA" id="ARBA00022692"/>
    </source>
</evidence>
<evidence type="ECO:0000256" key="8">
    <source>
        <dbReference type="SAM" id="Phobius"/>
    </source>
</evidence>
<feature type="transmembrane region" description="Helical" evidence="8">
    <location>
        <begin position="91"/>
        <end position="110"/>
    </location>
</feature>
<accession>M2U8A4</accession>
<feature type="transmembrane region" description="Helical" evidence="8">
    <location>
        <begin position="177"/>
        <end position="199"/>
    </location>
</feature>
<evidence type="ECO:0000313" key="10">
    <source>
        <dbReference type="EMBL" id="EMD84207.1"/>
    </source>
</evidence>
<evidence type="ECO:0000256" key="3">
    <source>
        <dbReference type="ARBA" id="ARBA00022448"/>
    </source>
</evidence>
<dbReference type="PRINTS" id="PR01036">
    <property type="entry name" value="TCRTETB"/>
</dbReference>
<keyword evidence="7 8" id="KW-0472">Membrane</keyword>
<dbReference type="Proteomes" id="UP000011717">
    <property type="component" value="Unassembled WGS sequence"/>
</dbReference>
<keyword evidence="4" id="KW-1003">Cell membrane</keyword>
<feature type="transmembrane region" description="Helical" evidence="8">
    <location>
        <begin position="242"/>
        <end position="261"/>
    </location>
</feature>
<dbReference type="EMBL" id="AMRV01000001">
    <property type="protein sequence ID" value="EMD84207.1"/>
    <property type="molecule type" value="Genomic_DNA"/>
</dbReference>
<feature type="domain" description="Major facilitator superfamily (MFS) profile" evidence="9">
    <location>
        <begin position="25"/>
        <end position="512"/>
    </location>
</feature>
<dbReference type="GO" id="GO:0022857">
    <property type="term" value="F:transmembrane transporter activity"/>
    <property type="evidence" value="ECO:0007669"/>
    <property type="project" value="InterPro"/>
</dbReference>
<dbReference type="Gene3D" id="1.20.1720.10">
    <property type="entry name" value="Multidrug resistance protein D"/>
    <property type="match status" value="1"/>
</dbReference>
<dbReference type="InterPro" id="IPR020846">
    <property type="entry name" value="MFS_dom"/>
</dbReference>
<dbReference type="InterPro" id="IPR004638">
    <property type="entry name" value="EmrB-like"/>
</dbReference>
<sequence length="520" mass="55859">MSVPERQTAANAGPPPLTGPALALAGIALALGTFMQVLDTTIANVSLPTIAGNLGVAPDNGTWIVTSFAVANGVAVPLTGWLMGRFGVVRTFVVSVALFTLASLLCGIAWSLDSLIIFRVFQGAVSGPMIPGSQALLISIFPADKRSTALGVWSMTTLVGPIAGPILGGYISDNYHWSWIFLINVPVGIFCAFTSWQMLKTRETATRNLPIDKVGVGLLVLWVGALQVVLDLGKNADWFHSQTIVIMSLVAAIGFIAWIIWELNDEHPAVDLRLFARRNFSLGTIAFCLGFAVFFANVLLLPLWMQTQLGYTATWAGLVAAPSGMVAVVLTPFIARISSKVDARILASFSFVAFAISFFMRAGYTTDASFWDFTMPMLVQGVAMSSFFLAMLNIQLDGIPPEQLPSATGISNFARITAGSFAASIITTMWDRREALHQSRLADHSSAFSFPYRQAVERLSDLGAGTLESSAIVTRQMVQQAYLLASTDLFWISGWISLAMIALVWFARRPAGSTGPVAAD</sequence>
<name>M2U8A4_9SPHN</name>
<feature type="transmembrane region" description="Helical" evidence="8">
    <location>
        <begin position="311"/>
        <end position="333"/>
    </location>
</feature>
<feature type="transmembrane region" description="Helical" evidence="8">
    <location>
        <begin position="282"/>
        <end position="305"/>
    </location>
</feature>
<dbReference type="NCBIfam" id="TIGR00711">
    <property type="entry name" value="efflux_EmrB"/>
    <property type="match status" value="1"/>
</dbReference>
<gene>
    <name evidence="10" type="ORF">C725_0137</name>
</gene>
<dbReference type="Gene3D" id="1.20.1250.20">
    <property type="entry name" value="MFS general substrate transporter like domains"/>
    <property type="match status" value="1"/>
</dbReference>
<feature type="transmembrane region" description="Helical" evidence="8">
    <location>
        <begin position="116"/>
        <end position="138"/>
    </location>
</feature>
<dbReference type="InterPro" id="IPR011701">
    <property type="entry name" value="MFS"/>
</dbReference>
<keyword evidence="11" id="KW-1185">Reference proteome</keyword>
<organism evidence="10 11">
    <name type="scientific">Pacificimonas flava</name>
    <dbReference type="NCBI Taxonomy" id="1234595"/>
    <lineage>
        <taxon>Bacteria</taxon>
        <taxon>Pseudomonadati</taxon>
        <taxon>Pseudomonadota</taxon>
        <taxon>Alphaproteobacteria</taxon>
        <taxon>Sphingomonadales</taxon>
        <taxon>Sphingosinicellaceae</taxon>
        <taxon>Pacificimonas</taxon>
    </lineage>
</organism>
<comment type="subcellular location">
    <subcellularLocation>
        <location evidence="1">Cell membrane</location>
        <topology evidence="1">Multi-pass membrane protein</topology>
    </subcellularLocation>
</comment>
<dbReference type="PATRIC" id="fig|1234595.3.peg.136"/>
<dbReference type="GO" id="GO:0005886">
    <property type="term" value="C:plasma membrane"/>
    <property type="evidence" value="ECO:0007669"/>
    <property type="project" value="UniProtKB-SubCell"/>
</dbReference>
<evidence type="ECO:0000259" key="9">
    <source>
        <dbReference type="PROSITE" id="PS50850"/>
    </source>
</evidence>
<feature type="transmembrane region" description="Helical" evidence="8">
    <location>
        <begin position="345"/>
        <end position="364"/>
    </location>
</feature>
<feature type="transmembrane region" description="Helical" evidence="8">
    <location>
        <begin position="150"/>
        <end position="171"/>
    </location>
</feature>
<dbReference type="RefSeq" id="WP_008599518.1">
    <property type="nucleotide sequence ID" value="NZ_AMRV01000001.1"/>
</dbReference>
<evidence type="ECO:0000256" key="4">
    <source>
        <dbReference type="ARBA" id="ARBA00022475"/>
    </source>
</evidence>
<comment type="caution">
    <text evidence="10">The sequence shown here is derived from an EMBL/GenBank/DDBJ whole genome shotgun (WGS) entry which is preliminary data.</text>
</comment>
<dbReference type="InterPro" id="IPR036259">
    <property type="entry name" value="MFS_trans_sf"/>
</dbReference>
<dbReference type="CDD" id="cd17503">
    <property type="entry name" value="MFS_LmrB_MDR_like"/>
    <property type="match status" value="1"/>
</dbReference>
<evidence type="ECO:0000256" key="1">
    <source>
        <dbReference type="ARBA" id="ARBA00004651"/>
    </source>
</evidence>
<dbReference type="SUPFAM" id="SSF103473">
    <property type="entry name" value="MFS general substrate transporter"/>
    <property type="match status" value="1"/>
</dbReference>
<dbReference type="PROSITE" id="PS50850">
    <property type="entry name" value="MFS"/>
    <property type="match status" value="1"/>
</dbReference>
<dbReference type="AlphaFoldDB" id="M2U8A4"/>
<dbReference type="Pfam" id="PF07690">
    <property type="entry name" value="MFS_1"/>
    <property type="match status" value="1"/>
</dbReference>
<evidence type="ECO:0000256" key="7">
    <source>
        <dbReference type="ARBA" id="ARBA00023136"/>
    </source>
</evidence>
<keyword evidence="5 8" id="KW-0812">Transmembrane</keyword>
<protein>
    <submittedName>
        <fullName evidence="10">Inner membrane component of tripartite multidrug resistance system</fullName>
    </submittedName>
</protein>
<comment type="similarity">
    <text evidence="2">Belongs to the major facilitator superfamily. EmrB family.</text>
</comment>
<evidence type="ECO:0000313" key="11">
    <source>
        <dbReference type="Proteomes" id="UP000011717"/>
    </source>
</evidence>
<reference evidence="10 11" key="1">
    <citation type="journal article" date="2013" name="Genome Announc.">
        <title>Draft Genome Sequence of Strain JLT2015T, Belonging to the Family Sphingomonadaceae of the Alphaproteobacteria.</title>
        <authorList>
            <person name="Tang K."/>
            <person name="Liu K."/>
            <person name="Li S."/>
            <person name="Jiao N."/>
        </authorList>
    </citation>
    <scope>NUCLEOTIDE SEQUENCE [LARGE SCALE GENOMIC DNA]</scope>
    <source>
        <strain evidence="10 11">JLT2015</strain>
    </source>
</reference>
<keyword evidence="6 8" id="KW-1133">Transmembrane helix</keyword>
<dbReference type="PANTHER" id="PTHR42718:SF9">
    <property type="entry name" value="MAJOR FACILITATOR SUPERFAMILY MULTIDRUG TRANSPORTER MFSC"/>
    <property type="match status" value="1"/>
</dbReference>
<dbReference type="PANTHER" id="PTHR42718">
    <property type="entry name" value="MAJOR FACILITATOR SUPERFAMILY MULTIDRUG TRANSPORTER MFSC"/>
    <property type="match status" value="1"/>
</dbReference>
<evidence type="ECO:0000256" key="6">
    <source>
        <dbReference type="ARBA" id="ARBA00022989"/>
    </source>
</evidence>
<evidence type="ECO:0000256" key="2">
    <source>
        <dbReference type="ARBA" id="ARBA00008537"/>
    </source>
</evidence>
<proteinExistence type="inferred from homology"/>